<feature type="transmembrane region" description="Helical" evidence="8">
    <location>
        <begin position="394"/>
        <end position="415"/>
    </location>
</feature>
<feature type="transmembrane region" description="Helical" evidence="8">
    <location>
        <begin position="12"/>
        <end position="32"/>
    </location>
</feature>
<dbReference type="InterPro" id="IPR011701">
    <property type="entry name" value="MFS"/>
</dbReference>
<feature type="transmembrane region" description="Helical" evidence="8">
    <location>
        <begin position="84"/>
        <end position="102"/>
    </location>
</feature>
<dbReference type="InterPro" id="IPR020846">
    <property type="entry name" value="MFS_dom"/>
</dbReference>
<dbReference type="PATRIC" id="fig|1590043.3.peg.2692"/>
<dbReference type="STRING" id="295108.HT99x_02648"/>
<evidence type="ECO:0000256" key="7">
    <source>
        <dbReference type="ARBA" id="ARBA00023136"/>
    </source>
</evidence>
<dbReference type="Proteomes" id="UP000051497">
    <property type="component" value="Unassembled WGS sequence"/>
</dbReference>
<dbReference type="OrthoDB" id="3690818at2"/>
<dbReference type="InterPro" id="IPR036259">
    <property type="entry name" value="MFS_trans_sf"/>
</dbReference>
<dbReference type="AlphaFoldDB" id="A0A0Q9YI52"/>
<reference evidence="10" key="1">
    <citation type="submission" date="2015-09" db="EMBL/GenBank/DDBJ databases">
        <title>Draft Genome Sequences of Two Novel Amoeba-resistant Intranuclear Bacteria, Candidatus Berkiella cookevillensis and Candidatus Berkiella aquae.</title>
        <authorList>
            <person name="Mehari Y.T."/>
            <person name="Arivett B.A."/>
            <person name="Farone A.L."/>
            <person name="Gunderson J.H."/>
            <person name="Farone M.B."/>
        </authorList>
    </citation>
    <scope>NUCLEOTIDE SEQUENCE [LARGE SCALE GENOMIC DNA]</scope>
    <source>
        <strain evidence="10">HT99</strain>
    </source>
</reference>
<feature type="transmembrane region" description="Helical" evidence="8">
    <location>
        <begin position="185"/>
        <end position="205"/>
    </location>
</feature>
<dbReference type="PROSITE" id="PS50850">
    <property type="entry name" value="MFS"/>
    <property type="match status" value="1"/>
</dbReference>
<evidence type="ECO:0000256" key="5">
    <source>
        <dbReference type="ARBA" id="ARBA00022847"/>
    </source>
</evidence>
<keyword evidence="5" id="KW-0769">Symport</keyword>
<comment type="subcellular location">
    <subcellularLocation>
        <location evidence="1">Cell membrane</location>
        <topology evidence="1">Multi-pass membrane protein</topology>
    </subcellularLocation>
</comment>
<protein>
    <submittedName>
        <fullName evidence="11">MFS transporter</fullName>
    </submittedName>
    <submittedName>
        <fullName evidence="10">Proline/betaine transporter</fullName>
    </submittedName>
</protein>
<evidence type="ECO:0000313" key="12">
    <source>
        <dbReference type="Proteomes" id="UP000051497"/>
    </source>
</evidence>
<proteinExistence type="predicted"/>
<dbReference type="RefSeq" id="WP_075067248.1">
    <property type="nucleotide sequence ID" value="NZ_LKAJ02000002.1"/>
</dbReference>
<keyword evidence="6 8" id="KW-1133">Transmembrane helix</keyword>
<dbReference type="Pfam" id="PF07690">
    <property type="entry name" value="MFS_1"/>
    <property type="match status" value="1"/>
</dbReference>
<organism evidence="10">
    <name type="scientific">Candidatus Berkiella aquae</name>
    <dbReference type="NCBI Taxonomy" id="295108"/>
    <lineage>
        <taxon>Bacteria</taxon>
        <taxon>Pseudomonadati</taxon>
        <taxon>Pseudomonadota</taxon>
        <taxon>Gammaproteobacteria</taxon>
        <taxon>Candidatus Berkiellales</taxon>
        <taxon>Candidatus Berkiellaceae</taxon>
        <taxon>Candidatus Berkiella</taxon>
    </lineage>
</organism>
<dbReference type="EMBL" id="LKAJ01000014">
    <property type="protein sequence ID" value="KRG20256.1"/>
    <property type="molecule type" value="Genomic_DNA"/>
</dbReference>
<feature type="transmembrane region" description="Helical" evidence="8">
    <location>
        <begin position="302"/>
        <end position="323"/>
    </location>
</feature>
<dbReference type="PANTHER" id="PTHR43528:SF1">
    <property type="entry name" value="ALPHA-KETOGLUTARATE PERMEASE"/>
    <property type="match status" value="1"/>
</dbReference>
<evidence type="ECO:0000259" key="9">
    <source>
        <dbReference type="PROSITE" id="PS50850"/>
    </source>
</evidence>
<keyword evidence="2" id="KW-0813">Transport</keyword>
<evidence type="ECO:0000256" key="8">
    <source>
        <dbReference type="SAM" id="Phobius"/>
    </source>
</evidence>
<keyword evidence="4 8" id="KW-0812">Transmembrane</keyword>
<feature type="transmembrane region" description="Helical" evidence="8">
    <location>
        <begin position="236"/>
        <end position="260"/>
    </location>
</feature>
<reference evidence="11" key="3">
    <citation type="submission" date="2021-06" db="EMBL/GenBank/DDBJ databases">
        <title>Genomic Description and Analysis of Intracellular Bacteria, Candidatus Berkiella cookevillensis and Candidatus Berkiella aquae.</title>
        <authorList>
            <person name="Kidane D.T."/>
            <person name="Mehari Y.T."/>
            <person name="Rice F.C."/>
            <person name="Arivett B.A."/>
            <person name="Farone A.L."/>
            <person name="Berk S.G."/>
            <person name="Farone M.B."/>
        </authorList>
    </citation>
    <scope>NUCLEOTIDE SEQUENCE</scope>
    <source>
        <strain evidence="11">HT99</strain>
    </source>
</reference>
<evidence type="ECO:0000313" key="11">
    <source>
        <dbReference type="EMBL" id="MCS5712815.1"/>
    </source>
</evidence>
<evidence type="ECO:0000313" key="10">
    <source>
        <dbReference type="EMBL" id="KRG20256.1"/>
    </source>
</evidence>
<evidence type="ECO:0000256" key="4">
    <source>
        <dbReference type="ARBA" id="ARBA00022692"/>
    </source>
</evidence>
<gene>
    <name evidence="10" type="primary">proP_2</name>
    <name evidence="11" type="ORF">HT99x_015355</name>
    <name evidence="10" type="ORF">HT99x_02648</name>
</gene>
<keyword evidence="12" id="KW-1185">Reference proteome</keyword>
<evidence type="ECO:0000256" key="6">
    <source>
        <dbReference type="ARBA" id="ARBA00022989"/>
    </source>
</evidence>
<keyword evidence="3" id="KW-1003">Cell membrane</keyword>
<evidence type="ECO:0000256" key="2">
    <source>
        <dbReference type="ARBA" id="ARBA00022448"/>
    </source>
</evidence>
<dbReference type="EMBL" id="LKAJ02000002">
    <property type="protein sequence ID" value="MCS5712815.1"/>
    <property type="molecule type" value="Genomic_DNA"/>
</dbReference>
<feature type="domain" description="Major facilitator superfamily (MFS) profile" evidence="9">
    <location>
        <begin position="12"/>
        <end position="419"/>
    </location>
</feature>
<dbReference type="GO" id="GO:0015293">
    <property type="term" value="F:symporter activity"/>
    <property type="evidence" value="ECO:0007669"/>
    <property type="project" value="UniProtKB-KW"/>
</dbReference>
<dbReference type="PANTHER" id="PTHR43528">
    <property type="entry name" value="ALPHA-KETOGLUTARATE PERMEASE"/>
    <property type="match status" value="1"/>
</dbReference>
<dbReference type="SUPFAM" id="SSF103473">
    <property type="entry name" value="MFS general substrate transporter"/>
    <property type="match status" value="1"/>
</dbReference>
<feature type="transmembrane region" description="Helical" evidence="8">
    <location>
        <begin position="52"/>
        <end position="72"/>
    </location>
</feature>
<name>A0A0Q9YI52_9GAMM</name>
<feature type="transmembrane region" description="Helical" evidence="8">
    <location>
        <begin position="272"/>
        <end position="293"/>
    </location>
</feature>
<dbReference type="Gene3D" id="1.20.1250.20">
    <property type="entry name" value="MFS general substrate transporter like domains"/>
    <property type="match status" value="2"/>
</dbReference>
<comment type="caution">
    <text evidence="10">The sequence shown here is derived from an EMBL/GenBank/DDBJ whole genome shotgun (WGS) entry which is preliminary data.</text>
</comment>
<sequence>MDSHFKDRLLKPIIGCSLGTFLEFLDFALYASLAPVFALKFFPKEYHEISVIYAWGIFAVSFIARPFSGLILGPIGDRIGIKKILLFSLAIMGLATTAIGILPTYDQIGLLAPLLLILLRIIQGLAVSIEYNSLGVYLLQQNGIAKKFGFYSSFTSVGVIAGLISGSLIVGLFLNKSSLIDIPDWQWRMPFISCGLVVSVLGIFLRQQMQDPHKSSCSYSERGVLKSLFCNQIKQLFMAIFVTGFISISAYIAIGYMATYLQLYRNFLLKESILVCCACGIAMLISVPIGGWISDKLGRTRFMAVSSLSMSIISILSMGLIAYGQSKILILGLLLLSINTGISAGGLPAFVTELFHSDHRYTGSTIAYNAGVAWIGGTAPMIISLLLMKTNNPMIPGIYLSFFSLLGFIAAMALNQRKQCNDKLRVYPINNKEVKHV</sequence>
<reference evidence="11" key="2">
    <citation type="journal article" date="2016" name="Genome Announc.">
        <title>Draft Genome Sequences of Two Novel Amoeba-Resistant Intranuclear Bacteria, 'Candidatus Berkiella cookevillensis' and 'Candidatus Berkiella aquae'.</title>
        <authorList>
            <person name="Mehari Y.T."/>
            <person name="Arivett B.A."/>
            <person name="Farone A.L."/>
            <person name="Gunderson J.H."/>
            <person name="Farone M.B."/>
        </authorList>
    </citation>
    <scope>NUCLEOTIDE SEQUENCE</scope>
    <source>
        <strain evidence="11">HT99</strain>
    </source>
</reference>
<evidence type="ECO:0000256" key="3">
    <source>
        <dbReference type="ARBA" id="ARBA00022475"/>
    </source>
</evidence>
<accession>A0A0Q9YI52</accession>
<feature type="transmembrane region" description="Helical" evidence="8">
    <location>
        <begin position="148"/>
        <end position="173"/>
    </location>
</feature>
<feature type="transmembrane region" description="Helical" evidence="8">
    <location>
        <begin position="329"/>
        <end position="355"/>
    </location>
</feature>
<keyword evidence="7 8" id="KW-0472">Membrane</keyword>
<feature type="transmembrane region" description="Helical" evidence="8">
    <location>
        <begin position="108"/>
        <end position="127"/>
    </location>
</feature>
<dbReference type="InterPro" id="IPR051084">
    <property type="entry name" value="H+-coupled_symporters"/>
</dbReference>
<evidence type="ECO:0000256" key="1">
    <source>
        <dbReference type="ARBA" id="ARBA00004651"/>
    </source>
</evidence>
<feature type="transmembrane region" description="Helical" evidence="8">
    <location>
        <begin position="367"/>
        <end position="388"/>
    </location>
</feature>
<dbReference type="GO" id="GO:0005886">
    <property type="term" value="C:plasma membrane"/>
    <property type="evidence" value="ECO:0007669"/>
    <property type="project" value="UniProtKB-SubCell"/>
</dbReference>